<evidence type="ECO:0000256" key="5">
    <source>
        <dbReference type="ARBA" id="ARBA00022801"/>
    </source>
</evidence>
<dbReference type="PIRSF" id="PIRSF001084">
    <property type="entry name" value="B-galactosidase"/>
    <property type="match status" value="1"/>
</dbReference>
<evidence type="ECO:0000259" key="12">
    <source>
        <dbReference type="Pfam" id="PF08532"/>
    </source>
</evidence>
<dbReference type="InterPro" id="IPR013529">
    <property type="entry name" value="Glyco_hydro_42_N"/>
</dbReference>
<reference evidence="13 14" key="1">
    <citation type="submission" date="2018-01" db="EMBL/GenBank/DDBJ databases">
        <title>The whole genome sequencing and assembly of Fervidobacterium changbaicum CBS-1 strain.</title>
        <authorList>
            <person name="Kim J.-Y."/>
            <person name="Park M.-K."/>
            <person name="Yi H."/>
            <person name="Bahn Y.-S."/>
            <person name="Kim J.F."/>
            <person name="Lee D.-W."/>
        </authorList>
    </citation>
    <scope>NUCLEOTIDE SEQUENCE [LARGE SCALE GENOMIC DNA]</scope>
    <source>
        <strain evidence="13 14">CBS-1</strain>
    </source>
</reference>
<feature type="binding site" evidence="10">
    <location>
        <position position="303"/>
    </location>
    <ligand>
        <name>substrate</name>
    </ligand>
</feature>
<dbReference type="Gene3D" id="3.40.50.880">
    <property type="match status" value="1"/>
</dbReference>
<name>A0AAE6CD26_9BACT</name>
<dbReference type="AlphaFoldDB" id="A0AAE6CD26"/>
<evidence type="ECO:0000256" key="6">
    <source>
        <dbReference type="ARBA" id="ARBA00022833"/>
    </source>
</evidence>
<feature type="binding site" evidence="10">
    <location>
        <position position="140"/>
    </location>
    <ligand>
        <name>substrate</name>
    </ligand>
</feature>
<evidence type="ECO:0000256" key="9">
    <source>
        <dbReference type="PIRSR" id="PIRSR001084-1"/>
    </source>
</evidence>
<gene>
    <name evidence="13" type="ORF">CBS1_01795</name>
</gene>
<dbReference type="InterPro" id="IPR003476">
    <property type="entry name" value="Glyco_hydro_42"/>
</dbReference>
<keyword evidence="6" id="KW-0862">Zinc</keyword>
<dbReference type="GO" id="GO:0005975">
    <property type="term" value="P:carbohydrate metabolic process"/>
    <property type="evidence" value="ECO:0007669"/>
    <property type="project" value="InterPro"/>
</dbReference>
<dbReference type="EMBL" id="CP026721">
    <property type="protein sequence ID" value="QAV32603.1"/>
    <property type="molecule type" value="Genomic_DNA"/>
</dbReference>
<evidence type="ECO:0000256" key="3">
    <source>
        <dbReference type="ARBA" id="ARBA00012756"/>
    </source>
</evidence>
<dbReference type="GO" id="GO:0004565">
    <property type="term" value="F:beta-galactosidase activity"/>
    <property type="evidence" value="ECO:0007669"/>
    <property type="project" value="UniProtKB-EC"/>
</dbReference>
<dbReference type="InterPro" id="IPR017853">
    <property type="entry name" value="GH"/>
</dbReference>
<dbReference type="CDD" id="cd03143">
    <property type="entry name" value="A4_beta-galactosidase_middle_domain"/>
    <property type="match status" value="1"/>
</dbReference>
<comment type="catalytic activity">
    <reaction evidence="1 8">
        <text>Hydrolysis of terminal non-reducing beta-D-galactose residues in beta-D-galactosides.</text>
        <dbReference type="EC" id="3.2.1.23"/>
    </reaction>
</comment>
<dbReference type="RefSeq" id="WP_033190994.1">
    <property type="nucleotide sequence ID" value="NZ_CP026721.1"/>
</dbReference>
<evidence type="ECO:0000256" key="1">
    <source>
        <dbReference type="ARBA" id="ARBA00001412"/>
    </source>
</evidence>
<dbReference type="GO" id="GO:0009341">
    <property type="term" value="C:beta-galactosidase complex"/>
    <property type="evidence" value="ECO:0007669"/>
    <property type="project" value="InterPro"/>
</dbReference>
<dbReference type="PANTHER" id="PTHR36447:SF2">
    <property type="entry name" value="BETA-GALACTOSIDASE YESZ"/>
    <property type="match status" value="1"/>
</dbReference>
<feature type="domain" description="Glycoside hydrolase family 42 N-terminal" evidence="11">
    <location>
        <begin position="7"/>
        <end position="369"/>
    </location>
</feature>
<dbReference type="InterPro" id="IPR029062">
    <property type="entry name" value="Class_I_gatase-like"/>
</dbReference>
<evidence type="ECO:0000256" key="10">
    <source>
        <dbReference type="PIRSR" id="PIRSR001084-2"/>
    </source>
</evidence>
<dbReference type="EC" id="3.2.1.23" evidence="3 8"/>
<feature type="domain" description="Beta-galactosidase trimerisation" evidence="12">
    <location>
        <begin position="379"/>
        <end position="562"/>
    </location>
</feature>
<evidence type="ECO:0000256" key="7">
    <source>
        <dbReference type="ARBA" id="ARBA00023295"/>
    </source>
</evidence>
<dbReference type="Pfam" id="PF02449">
    <property type="entry name" value="Glyco_hydro_42"/>
    <property type="match status" value="1"/>
</dbReference>
<dbReference type="Gene3D" id="3.20.20.80">
    <property type="entry name" value="Glycosidases"/>
    <property type="match status" value="1"/>
</dbReference>
<dbReference type="Pfam" id="PF08532">
    <property type="entry name" value="Glyco_hydro_42M"/>
    <property type="match status" value="1"/>
</dbReference>
<dbReference type="SUPFAM" id="SSF52317">
    <property type="entry name" value="Class I glutamine amidotransferase-like"/>
    <property type="match status" value="1"/>
</dbReference>
<organism evidence="13 14">
    <name type="scientific">Fervidobacterium changbaicum</name>
    <dbReference type="NCBI Taxonomy" id="310769"/>
    <lineage>
        <taxon>Bacteria</taxon>
        <taxon>Thermotogati</taxon>
        <taxon>Thermotogota</taxon>
        <taxon>Thermotogae</taxon>
        <taxon>Thermotogales</taxon>
        <taxon>Fervidobacteriaceae</taxon>
        <taxon>Fervidobacterium</taxon>
    </lineage>
</organism>
<evidence type="ECO:0000256" key="8">
    <source>
        <dbReference type="PIRNR" id="PIRNR001084"/>
    </source>
</evidence>
<dbReference type="Proteomes" id="UP000288947">
    <property type="component" value="Chromosome"/>
</dbReference>
<keyword evidence="4" id="KW-0479">Metal-binding</keyword>
<dbReference type="GO" id="GO:0046872">
    <property type="term" value="F:metal ion binding"/>
    <property type="evidence" value="ECO:0007669"/>
    <property type="project" value="UniProtKB-KW"/>
</dbReference>
<keyword evidence="7 8" id="KW-0326">Glycosidase</keyword>
<feature type="binding site" evidence="10">
    <location>
        <position position="104"/>
    </location>
    <ligand>
        <name>substrate</name>
    </ligand>
</feature>
<keyword evidence="5 8" id="KW-0378">Hydrolase</keyword>
<evidence type="ECO:0000256" key="2">
    <source>
        <dbReference type="ARBA" id="ARBA00005940"/>
    </source>
</evidence>
<proteinExistence type="inferred from homology"/>
<dbReference type="PANTHER" id="PTHR36447">
    <property type="entry name" value="BETA-GALACTOSIDASE GANA"/>
    <property type="match status" value="1"/>
</dbReference>
<protein>
    <recommendedName>
        <fullName evidence="3 8">Beta-galactosidase</fullName>
        <shortName evidence="8">Beta-gal</shortName>
        <ecNumber evidence="3 8">3.2.1.23</ecNumber>
    </recommendedName>
</protein>
<evidence type="ECO:0000313" key="13">
    <source>
        <dbReference type="EMBL" id="QAV32603.1"/>
    </source>
</evidence>
<comment type="similarity">
    <text evidence="2 8">Belongs to the glycosyl hydrolase 42 family.</text>
</comment>
<keyword evidence="14" id="KW-1185">Reference proteome</keyword>
<dbReference type="InterPro" id="IPR013738">
    <property type="entry name" value="Beta_galactosidase_Trimer"/>
</dbReference>
<feature type="active site" description="Proton donor" evidence="9">
    <location>
        <position position="141"/>
    </location>
</feature>
<sequence length="618" mass="73018">MDIYGADYYPEHWDKSYWTKHIELMKAYGIEWVRIGEFMWSVVEPKDGEFDFSLLDEAIELLSKNGIKIILGTPTATPPAWLINKYPEILPKDWGGRTRGFGSRRHYSLNSKVYLDYALRIVEQYASRYGDTIDLWQIDNEFGCHGTTYSFTDDDLKAFREWLKEKYGTLENLNKRWGTVFWSQTYNDWDEIVFPINTPTFENPHQMLDIYRFMSDSSIRFLRMQVELIRKYSAKPITHNFMVDFMDLDYRKMAKYIDFVSWDNYIATEEYDPLRQSANHSLMRSLKHQPFLVIEQQPGRVNWRQVNNNYKPEYLAMWTKQAYLNGAMGVMPFRFEQIRFGAEQYHAGLLDYNGRPTKRLEAYSQVRNETSGILYPEPEVAIYFDYENEWIHRINHLNRNFRYWDALVDIYKAVKNLGYNVEFVFKDDEIDRYDVLIIPYASYISESFTEKVRKFNGPVYMTAMSGIKDEYNWITERMPWNLIDEFGIEVTDFGAITSDEAYVFAQPVTTTFWKDEIEVGNAKVIGCFKDGSPFITVKGNRYYVGAVLDEYGWKLLLSEVLKPRISGYGYEITNVNEDGANKTYVLNILPNETKIYIDGQLQTLAPFQLRLTIRQENF</sequence>
<evidence type="ECO:0000313" key="14">
    <source>
        <dbReference type="Proteomes" id="UP000288947"/>
    </source>
</evidence>
<dbReference type="SUPFAM" id="SSF51445">
    <property type="entry name" value="(Trans)glycosidases"/>
    <property type="match status" value="1"/>
</dbReference>
<evidence type="ECO:0000256" key="4">
    <source>
        <dbReference type="ARBA" id="ARBA00022723"/>
    </source>
</evidence>
<feature type="active site" description="Nucleophile" evidence="9">
    <location>
        <position position="295"/>
    </location>
</feature>
<evidence type="ECO:0000259" key="11">
    <source>
        <dbReference type="Pfam" id="PF02449"/>
    </source>
</evidence>
<accession>A0AAE6CD26</accession>